<dbReference type="Gene3D" id="3.30.70.1430">
    <property type="entry name" value="Multidrug efflux transporter AcrB pore domain"/>
    <property type="match status" value="1"/>
</dbReference>
<protein>
    <submittedName>
        <fullName evidence="1">Uncharacterized protein</fullName>
    </submittedName>
</protein>
<sequence length="218" mass="24408">NEPIDLNELAPLAAAMEDDSGIGQEFMPPLDEGDFLYMPSVLPAGSINTVMNVMQKQDIQFAQIDEVEMVVGKLGRIESPLDPAPIGMLETVIALKPRDQWPLIDDPEHPGRQRRRTMSEIWERIQEAGRFPGVLPSVELQPIRTRIEMLSTGFSAKIGLKVYGDNLAKCEELAVAIEQILRRDLPEARSVSTIRVSGKPYLEFRIDREAIARYGVNI</sequence>
<feature type="non-terminal residue" evidence="1">
    <location>
        <position position="218"/>
    </location>
</feature>
<dbReference type="EMBL" id="BARS01054386">
    <property type="protein sequence ID" value="GAG48325.1"/>
    <property type="molecule type" value="Genomic_DNA"/>
</dbReference>
<dbReference type="InterPro" id="IPR027463">
    <property type="entry name" value="AcrB_DN_DC_subdom"/>
</dbReference>
<dbReference type="InterPro" id="IPR001036">
    <property type="entry name" value="Acrflvin-R"/>
</dbReference>
<dbReference type="Gene3D" id="1.20.1640.10">
    <property type="entry name" value="Multidrug efflux transporter AcrB transmembrane domain"/>
    <property type="match status" value="1"/>
</dbReference>
<dbReference type="PANTHER" id="PTHR32063">
    <property type="match status" value="1"/>
</dbReference>
<dbReference type="GO" id="GO:0005886">
    <property type="term" value="C:plasma membrane"/>
    <property type="evidence" value="ECO:0007669"/>
    <property type="project" value="TreeGrafter"/>
</dbReference>
<reference evidence="1" key="1">
    <citation type="journal article" date="2014" name="Front. Microbiol.">
        <title>High frequency of phylogenetically diverse reductive dehalogenase-homologous genes in deep subseafloor sedimentary metagenomes.</title>
        <authorList>
            <person name="Kawai M."/>
            <person name="Futagami T."/>
            <person name="Toyoda A."/>
            <person name="Takaki Y."/>
            <person name="Nishi S."/>
            <person name="Hori S."/>
            <person name="Arai W."/>
            <person name="Tsubouchi T."/>
            <person name="Morono Y."/>
            <person name="Uchiyama I."/>
            <person name="Ito T."/>
            <person name="Fujiyama A."/>
            <person name="Inagaki F."/>
            <person name="Takami H."/>
        </authorList>
    </citation>
    <scope>NUCLEOTIDE SEQUENCE</scope>
    <source>
        <strain evidence="1">Expedition CK06-06</strain>
    </source>
</reference>
<accession>X0XY85</accession>
<dbReference type="GO" id="GO:0042910">
    <property type="term" value="F:xenobiotic transmembrane transporter activity"/>
    <property type="evidence" value="ECO:0007669"/>
    <property type="project" value="TreeGrafter"/>
</dbReference>
<evidence type="ECO:0000313" key="1">
    <source>
        <dbReference type="EMBL" id="GAG48325.1"/>
    </source>
</evidence>
<proteinExistence type="predicted"/>
<dbReference type="AlphaFoldDB" id="X0XY85"/>
<dbReference type="Gene3D" id="3.30.70.1440">
    <property type="entry name" value="Multidrug efflux transporter AcrB pore domain"/>
    <property type="match status" value="1"/>
</dbReference>
<dbReference type="Pfam" id="PF00873">
    <property type="entry name" value="ACR_tran"/>
    <property type="match status" value="1"/>
</dbReference>
<name>X0XY85_9ZZZZ</name>
<comment type="caution">
    <text evidence="1">The sequence shown here is derived from an EMBL/GenBank/DDBJ whole genome shotgun (WGS) entry which is preliminary data.</text>
</comment>
<organism evidence="1">
    <name type="scientific">marine sediment metagenome</name>
    <dbReference type="NCBI Taxonomy" id="412755"/>
    <lineage>
        <taxon>unclassified sequences</taxon>
        <taxon>metagenomes</taxon>
        <taxon>ecological metagenomes</taxon>
    </lineage>
</organism>
<feature type="non-terminal residue" evidence="1">
    <location>
        <position position="1"/>
    </location>
</feature>
<dbReference type="PANTHER" id="PTHR32063:SF19">
    <property type="entry name" value="CATION EFFLUX SYSTEM PROTEIN CUSA"/>
    <property type="match status" value="1"/>
</dbReference>
<gene>
    <name evidence="1" type="ORF">S01H1_80524</name>
</gene>
<dbReference type="Gene3D" id="3.30.2090.10">
    <property type="entry name" value="Multidrug efflux transporter AcrB TolC docking domain, DN and DC subdomains"/>
    <property type="match status" value="1"/>
</dbReference>